<evidence type="ECO:0000313" key="1">
    <source>
        <dbReference type="EMBL" id="KAJ8649270.1"/>
    </source>
</evidence>
<dbReference type="Proteomes" id="UP001234297">
    <property type="component" value="Chromosome 1"/>
</dbReference>
<dbReference type="EMBL" id="CM056809">
    <property type="protein sequence ID" value="KAJ8649270.1"/>
    <property type="molecule type" value="Genomic_DNA"/>
</dbReference>
<reference evidence="1 2" key="1">
    <citation type="journal article" date="2022" name="Hortic Res">
        <title>A haplotype resolved chromosomal level avocado genome allows analysis of novel avocado genes.</title>
        <authorList>
            <person name="Nath O."/>
            <person name="Fletcher S.J."/>
            <person name="Hayward A."/>
            <person name="Shaw L.M."/>
            <person name="Masouleh A.K."/>
            <person name="Furtado A."/>
            <person name="Henry R.J."/>
            <person name="Mitter N."/>
        </authorList>
    </citation>
    <scope>NUCLEOTIDE SEQUENCE [LARGE SCALE GENOMIC DNA]</scope>
    <source>
        <strain evidence="2">cv. Hass</strain>
    </source>
</reference>
<comment type="caution">
    <text evidence="1">The sequence shown here is derived from an EMBL/GenBank/DDBJ whole genome shotgun (WGS) entry which is preliminary data.</text>
</comment>
<protein>
    <submittedName>
        <fullName evidence="1">Uncharacterized protein</fullName>
    </submittedName>
</protein>
<name>A0ACC2MU48_PERAE</name>
<proteinExistence type="predicted"/>
<organism evidence="1 2">
    <name type="scientific">Persea americana</name>
    <name type="common">Avocado</name>
    <dbReference type="NCBI Taxonomy" id="3435"/>
    <lineage>
        <taxon>Eukaryota</taxon>
        <taxon>Viridiplantae</taxon>
        <taxon>Streptophyta</taxon>
        <taxon>Embryophyta</taxon>
        <taxon>Tracheophyta</taxon>
        <taxon>Spermatophyta</taxon>
        <taxon>Magnoliopsida</taxon>
        <taxon>Magnoliidae</taxon>
        <taxon>Laurales</taxon>
        <taxon>Lauraceae</taxon>
        <taxon>Persea</taxon>
    </lineage>
</organism>
<sequence>MTCAWILLALAIALAKIEGNLMESLCVVLSSNAFVLFCLFVVLPAIGWIIRQTPEGEAVSELHICMILIGLMVSVFITDAIGIHSIFRTFMFGLVIPNGHFGASLIKKLDFVAGLLLPLFFAISGLRTDVRAINKALRWVPLLRVIVLACAGKVVGTLIVALFYKMPSREGFSLGMLMNTKGLIKMNVPNVGRDQKRPALTCTASPATCEQQLPAAVASSSPSSSAQSASISPAIPCTILQAIFCTKPAATLLLVCLANLLEGSPSYSCGHLTLLITPRPLTPY</sequence>
<accession>A0ACC2MU48</accession>
<gene>
    <name evidence="1" type="ORF">MRB53_002293</name>
</gene>
<keyword evidence="2" id="KW-1185">Reference proteome</keyword>
<evidence type="ECO:0000313" key="2">
    <source>
        <dbReference type="Proteomes" id="UP001234297"/>
    </source>
</evidence>